<name>A0A834IH42_RHYFE</name>
<gene>
    <name evidence="1" type="ORF">GWI33_005622</name>
</gene>
<protein>
    <submittedName>
        <fullName evidence="1">Uncharacterized protein</fullName>
    </submittedName>
</protein>
<proteinExistence type="predicted"/>
<dbReference type="EMBL" id="JAACXV010000278">
    <property type="protein sequence ID" value="KAF7280655.1"/>
    <property type="molecule type" value="Genomic_DNA"/>
</dbReference>
<dbReference type="Proteomes" id="UP000625711">
    <property type="component" value="Unassembled WGS sequence"/>
</dbReference>
<sequence length="107" mass="12287">MYYTSTNINMEPSEVNPRTTNAIYSYLQRYTTTTTTSLNTRMSKTTSLLLTIMKTMTVVAAMAKLTLRTTLKGNIPSRGMRRMEQLIMKPNKIDRRQEIQISTDNAK</sequence>
<accession>A0A834IH42</accession>
<evidence type="ECO:0000313" key="1">
    <source>
        <dbReference type="EMBL" id="KAF7280655.1"/>
    </source>
</evidence>
<evidence type="ECO:0000313" key="2">
    <source>
        <dbReference type="Proteomes" id="UP000625711"/>
    </source>
</evidence>
<keyword evidence="2" id="KW-1185">Reference proteome</keyword>
<organism evidence="1 2">
    <name type="scientific">Rhynchophorus ferrugineus</name>
    <name type="common">Red palm weevil</name>
    <name type="synonym">Curculio ferrugineus</name>
    <dbReference type="NCBI Taxonomy" id="354439"/>
    <lineage>
        <taxon>Eukaryota</taxon>
        <taxon>Metazoa</taxon>
        <taxon>Ecdysozoa</taxon>
        <taxon>Arthropoda</taxon>
        <taxon>Hexapoda</taxon>
        <taxon>Insecta</taxon>
        <taxon>Pterygota</taxon>
        <taxon>Neoptera</taxon>
        <taxon>Endopterygota</taxon>
        <taxon>Coleoptera</taxon>
        <taxon>Polyphaga</taxon>
        <taxon>Cucujiformia</taxon>
        <taxon>Curculionidae</taxon>
        <taxon>Dryophthorinae</taxon>
        <taxon>Rhynchophorus</taxon>
    </lineage>
</organism>
<comment type="caution">
    <text evidence="1">The sequence shown here is derived from an EMBL/GenBank/DDBJ whole genome shotgun (WGS) entry which is preliminary data.</text>
</comment>
<reference evidence="1" key="1">
    <citation type="submission" date="2020-08" db="EMBL/GenBank/DDBJ databases">
        <title>Genome sequencing and assembly of the red palm weevil Rhynchophorus ferrugineus.</title>
        <authorList>
            <person name="Dias G.B."/>
            <person name="Bergman C.M."/>
            <person name="Manee M."/>
        </authorList>
    </citation>
    <scope>NUCLEOTIDE SEQUENCE</scope>
    <source>
        <strain evidence="1">AA-2017</strain>
        <tissue evidence="1">Whole larva</tissue>
    </source>
</reference>
<dbReference type="AlphaFoldDB" id="A0A834IH42"/>